<dbReference type="Proteomes" id="UP000030745">
    <property type="component" value="Unassembled WGS sequence"/>
</dbReference>
<dbReference type="PANTHER" id="PTHR31827">
    <property type="entry name" value="EMB|CAB89363.1"/>
    <property type="match status" value="1"/>
</dbReference>
<name>A0A067CXG0_SAPPC</name>
<dbReference type="STRING" id="695850.A0A067CXG0"/>
<evidence type="ECO:0000313" key="2">
    <source>
        <dbReference type="EMBL" id="KDO33960.1"/>
    </source>
</evidence>
<protein>
    <submittedName>
        <fullName evidence="2">Uncharacterized protein</fullName>
    </submittedName>
</protein>
<accession>A0A067CXG0</accession>
<dbReference type="OrthoDB" id="65712at2759"/>
<feature type="region of interest" description="Disordered" evidence="1">
    <location>
        <begin position="120"/>
        <end position="148"/>
    </location>
</feature>
<evidence type="ECO:0000313" key="3">
    <source>
        <dbReference type="Proteomes" id="UP000030745"/>
    </source>
</evidence>
<feature type="compositionally biased region" description="Low complexity" evidence="1">
    <location>
        <begin position="121"/>
        <end position="148"/>
    </location>
</feature>
<dbReference type="OMA" id="REPRCAD"/>
<reference evidence="2 3" key="1">
    <citation type="journal article" date="2013" name="PLoS Genet.">
        <title>Distinctive expansion of potential virulence genes in the genome of the oomycete fish pathogen Saprolegnia parasitica.</title>
        <authorList>
            <person name="Jiang R.H."/>
            <person name="de Bruijn I."/>
            <person name="Haas B.J."/>
            <person name="Belmonte R."/>
            <person name="Lobach L."/>
            <person name="Christie J."/>
            <person name="van den Ackerveken G."/>
            <person name="Bottin A."/>
            <person name="Bulone V."/>
            <person name="Diaz-Moreno S.M."/>
            <person name="Dumas B."/>
            <person name="Fan L."/>
            <person name="Gaulin E."/>
            <person name="Govers F."/>
            <person name="Grenville-Briggs L.J."/>
            <person name="Horner N.R."/>
            <person name="Levin J.Z."/>
            <person name="Mammella M."/>
            <person name="Meijer H.J."/>
            <person name="Morris P."/>
            <person name="Nusbaum C."/>
            <person name="Oome S."/>
            <person name="Phillips A.J."/>
            <person name="van Rooyen D."/>
            <person name="Rzeszutek E."/>
            <person name="Saraiva M."/>
            <person name="Secombes C.J."/>
            <person name="Seidl M.F."/>
            <person name="Snel B."/>
            <person name="Stassen J.H."/>
            <person name="Sykes S."/>
            <person name="Tripathy S."/>
            <person name="van den Berg H."/>
            <person name="Vega-Arreguin J.C."/>
            <person name="Wawra S."/>
            <person name="Young S.K."/>
            <person name="Zeng Q."/>
            <person name="Dieguez-Uribeondo J."/>
            <person name="Russ C."/>
            <person name="Tyler B.M."/>
            <person name="van West P."/>
        </authorList>
    </citation>
    <scope>NUCLEOTIDE SEQUENCE [LARGE SCALE GENOMIC DNA]</scope>
    <source>
        <strain evidence="2 3">CBS 223.65</strain>
    </source>
</reference>
<dbReference type="EMBL" id="KK583191">
    <property type="protein sequence ID" value="KDO33960.1"/>
    <property type="molecule type" value="Genomic_DNA"/>
</dbReference>
<dbReference type="VEuPathDB" id="FungiDB:SPRG_01238"/>
<gene>
    <name evidence="2" type="ORF">SPRG_01238</name>
</gene>
<dbReference type="PANTHER" id="PTHR31827:SF1">
    <property type="entry name" value="EMB|CAB89363.1"/>
    <property type="match status" value="1"/>
</dbReference>
<organism evidence="2 3">
    <name type="scientific">Saprolegnia parasitica (strain CBS 223.65)</name>
    <dbReference type="NCBI Taxonomy" id="695850"/>
    <lineage>
        <taxon>Eukaryota</taxon>
        <taxon>Sar</taxon>
        <taxon>Stramenopiles</taxon>
        <taxon>Oomycota</taxon>
        <taxon>Saprolegniomycetes</taxon>
        <taxon>Saprolegniales</taxon>
        <taxon>Saprolegniaceae</taxon>
        <taxon>Saprolegnia</taxon>
    </lineage>
</organism>
<dbReference type="KEGG" id="spar:SPRG_01238"/>
<dbReference type="AlphaFoldDB" id="A0A067CXG0"/>
<evidence type="ECO:0000256" key="1">
    <source>
        <dbReference type="SAM" id="MobiDB-lite"/>
    </source>
</evidence>
<keyword evidence="3" id="KW-1185">Reference proteome</keyword>
<sequence>MTLQPTTCSYDACARFAKEKNLCLTHHRWMLQYLSNAYMKDHAAPTVLDPKIQRMNPNRKCKANQCWSYARTGGYCTMHGGGRKCKVRNCHTASQTGGYCRTHGGGSKCREPRCADFARLRASASSTTSRPSAPAASRPRPSSPRQRS</sequence>
<proteinExistence type="predicted"/>
<dbReference type="GeneID" id="24123839"/>
<dbReference type="RefSeq" id="XP_012194853.1">
    <property type="nucleotide sequence ID" value="XM_012339463.1"/>
</dbReference>